<feature type="binding site" evidence="10">
    <location>
        <position position="179"/>
    </location>
    <ligand>
        <name>Zn(2+)</name>
        <dbReference type="ChEBI" id="CHEBI:29105"/>
    </ligand>
</feature>
<feature type="binding site" evidence="10">
    <location>
        <position position="60"/>
    </location>
    <ligand>
        <name>Zn(2+)</name>
        <dbReference type="ChEBI" id="CHEBI:29105"/>
    </ligand>
</feature>
<comment type="subunit">
    <text evidence="10">Homotetramer.</text>
</comment>
<dbReference type="RefSeq" id="WP_081556092.1">
    <property type="nucleotide sequence ID" value="NZ_MUKV01000021.1"/>
</dbReference>
<dbReference type="InterPro" id="IPR050099">
    <property type="entry name" value="SIS_GmhA/DiaA_subfam"/>
</dbReference>
<dbReference type="GO" id="GO:0008968">
    <property type="term" value="F:D-sedoheptulose 7-phosphate isomerase activity"/>
    <property type="evidence" value="ECO:0007669"/>
    <property type="project" value="UniProtKB-UniRule"/>
</dbReference>
<dbReference type="EMBL" id="MUKV01000021">
    <property type="protein sequence ID" value="OQS36888.1"/>
    <property type="molecule type" value="Genomic_DNA"/>
</dbReference>
<feature type="binding site" evidence="10">
    <location>
        <position position="171"/>
    </location>
    <ligand>
        <name>substrate</name>
    </ligand>
</feature>
<evidence type="ECO:0000256" key="6">
    <source>
        <dbReference type="ARBA" id="ARBA00022723"/>
    </source>
</evidence>
<evidence type="ECO:0000256" key="4">
    <source>
        <dbReference type="ARBA" id="ARBA00009894"/>
    </source>
</evidence>
<dbReference type="PANTHER" id="PTHR30390">
    <property type="entry name" value="SEDOHEPTULOSE 7-PHOSPHATE ISOMERASE / DNAA INITIATOR-ASSOCIATING FACTOR FOR REPLICATION INITIATION"/>
    <property type="match status" value="1"/>
</dbReference>
<comment type="similarity">
    <text evidence="4 10">Belongs to the SIS family. GmhA subfamily.</text>
</comment>
<comment type="cofactor">
    <cofactor evidence="10">
        <name>Zn(2+)</name>
        <dbReference type="ChEBI" id="CHEBI:29105"/>
    </cofactor>
    <text evidence="10">Binds 1 zinc ion per subunit.</text>
</comment>
<dbReference type="AlphaFoldDB" id="A0A1W0CQD2"/>
<evidence type="ECO:0000256" key="9">
    <source>
        <dbReference type="ARBA" id="ARBA00023277"/>
    </source>
</evidence>
<dbReference type="UniPathway" id="UPA00041">
    <property type="reaction ID" value="UER00436"/>
</dbReference>
<keyword evidence="9 10" id="KW-0119">Carbohydrate metabolism</keyword>
<evidence type="ECO:0000256" key="10">
    <source>
        <dbReference type="HAMAP-Rule" id="MF_00067"/>
    </source>
</evidence>
<evidence type="ECO:0000313" key="13">
    <source>
        <dbReference type="Proteomes" id="UP000192721"/>
    </source>
</evidence>
<dbReference type="Pfam" id="PF13580">
    <property type="entry name" value="SIS_2"/>
    <property type="match status" value="1"/>
</dbReference>
<keyword evidence="5 10" id="KW-0963">Cytoplasm</keyword>
<comment type="catalytic activity">
    <reaction evidence="1 10">
        <text>2 D-sedoheptulose 7-phosphate = D-glycero-alpha-D-manno-heptose 7-phosphate + D-glycero-beta-D-manno-heptose 7-phosphate</text>
        <dbReference type="Rhea" id="RHEA:27489"/>
        <dbReference type="ChEBI" id="CHEBI:57483"/>
        <dbReference type="ChEBI" id="CHEBI:60203"/>
        <dbReference type="ChEBI" id="CHEBI:60204"/>
        <dbReference type="EC" id="5.3.1.28"/>
    </reaction>
</comment>
<feature type="binding site" evidence="10">
    <location>
        <position position="171"/>
    </location>
    <ligand>
        <name>Zn(2+)</name>
        <dbReference type="ChEBI" id="CHEBI:29105"/>
    </ligand>
</feature>
<evidence type="ECO:0000256" key="2">
    <source>
        <dbReference type="ARBA" id="ARBA00003172"/>
    </source>
</evidence>
<comment type="subcellular location">
    <subcellularLocation>
        <location evidence="3 10">Cytoplasm</location>
    </subcellularLocation>
</comment>
<keyword evidence="6 10" id="KW-0479">Metal-binding</keyword>
<gene>
    <name evidence="10" type="primary">gmhA</name>
    <name evidence="12" type="ORF">B0T45_15480</name>
</gene>
<dbReference type="PROSITE" id="PS51464">
    <property type="entry name" value="SIS"/>
    <property type="match status" value="1"/>
</dbReference>
<comment type="pathway">
    <text evidence="10">Carbohydrate biosynthesis; D-glycero-D-manno-heptose 7-phosphate biosynthesis; D-glycero-alpha-D-manno-heptose 7-phosphate and D-glycero-beta-D-manno-heptose 7-phosphate from sedoheptulose 7-phosphate: step 1/1.</text>
</comment>
<accession>A0A1W0CQD2</accession>
<organism evidence="12 13">
    <name type="scientific">Chromobacterium haemolyticum</name>
    <dbReference type="NCBI Taxonomy" id="394935"/>
    <lineage>
        <taxon>Bacteria</taxon>
        <taxon>Pseudomonadati</taxon>
        <taxon>Pseudomonadota</taxon>
        <taxon>Betaproteobacteria</taxon>
        <taxon>Neisseriales</taxon>
        <taxon>Chromobacteriaceae</taxon>
        <taxon>Chromobacterium</taxon>
    </lineage>
</organism>
<feature type="binding site" evidence="10">
    <location>
        <begin position="118"/>
        <end position="120"/>
    </location>
    <ligand>
        <name>substrate</name>
    </ligand>
</feature>
<dbReference type="GO" id="GO:0097367">
    <property type="term" value="F:carbohydrate derivative binding"/>
    <property type="evidence" value="ECO:0007669"/>
    <property type="project" value="InterPro"/>
</dbReference>
<dbReference type="InterPro" id="IPR046348">
    <property type="entry name" value="SIS_dom_sf"/>
</dbReference>
<comment type="miscellaneous">
    <text evidence="10">The reaction produces a racemic mixture of D-glycero-alpha-D-manno-heptose 7-phosphate and D-glycero-beta-D-manno-heptose 7-phosphate.</text>
</comment>
<feature type="binding site" evidence="10">
    <location>
        <begin position="51"/>
        <end position="53"/>
    </location>
    <ligand>
        <name>substrate</name>
    </ligand>
</feature>
<keyword evidence="7 10" id="KW-0862">Zinc</keyword>
<feature type="domain" description="SIS" evidence="11">
    <location>
        <begin position="36"/>
        <end position="194"/>
    </location>
</feature>
<dbReference type="GO" id="GO:0005737">
    <property type="term" value="C:cytoplasm"/>
    <property type="evidence" value="ECO:0007669"/>
    <property type="project" value="UniProtKB-SubCell"/>
</dbReference>
<sequence>MIQHIEASLVEAQTALANLLANPEALASIDAAAQTLITSLAAGGRIFSCGNGGSMCDAMHFAEELTGRYRKNRRGMAAVAISDPSHMTCVANDYGYEFVFSRYLESHARAGDVLIGISTSGNSQTIVNAAQVAREIGVKVIILTGRAGTRLEPLADVYVNTPGGQFADRVQELHIKVLHILIELVERHFCPENY</sequence>
<dbReference type="CDD" id="cd05006">
    <property type="entry name" value="SIS_GmhA"/>
    <property type="match status" value="1"/>
</dbReference>
<feature type="binding site" evidence="10">
    <location>
        <position position="123"/>
    </location>
    <ligand>
        <name>substrate</name>
    </ligand>
</feature>
<dbReference type="InterPro" id="IPR004515">
    <property type="entry name" value="Phosphoheptose_Isoase"/>
</dbReference>
<dbReference type="InterPro" id="IPR001347">
    <property type="entry name" value="SIS_dom"/>
</dbReference>
<feature type="binding site" evidence="10">
    <location>
        <begin position="92"/>
        <end position="93"/>
    </location>
    <ligand>
        <name>substrate</name>
    </ligand>
</feature>
<reference evidence="12 13" key="1">
    <citation type="submission" date="2017-02" db="EMBL/GenBank/DDBJ databases">
        <title>Chromobacterium haemolyticum H5244.</title>
        <authorList>
            <person name="Gulvik C.A."/>
        </authorList>
    </citation>
    <scope>NUCLEOTIDE SEQUENCE [LARGE SCALE GENOMIC DNA]</scope>
    <source>
        <strain evidence="12 13">H5244</strain>
    </source>
</reference>
<dbReference type="HAMAP" id="MF_00067">
    <property type="entry name" value="GmhA"/>
    <property type="match status" value="1"/>
</dbReference>
<protein>
    <recommendedName>
        <fullName evidence="10">Phosphoheptose isomerase</fullName>
        <ecNumber evidence="10">5.3.1.28</ecNumber>
    </recommendedName>
    <alternativeName>
        <fullName evidence="10">Sedoheptulose 7-phosphate isomerase</fullName>
    </alternativeName>
</protein>
<comment type="caution">
    <text evidence="12">The sequence shown here is derived from an EMBL/GenBank/DDBJ whole genome shotgun (WGS) entry which is preliminary data.</text>
</comment>
<dbReference type="EC" id="5.3.1.28" evidence="10"/>
<evidence type="ECO:0000313" key="12">
    <source>
        <dbReference type="EMBL" id="OQS36888.1"/>
    </source>
</evidence>
<comment type="function">
    <text evidence="2 10">Catalyzes the isomerization of sedoheptulose 7-phosphate in D-glycero-D-manno-heptose 7-phosphate.</text>
</comment>
<evidence type="ECO:0000256" key="8">
    <source>
        <dbReference type="ARBA" id="ARBA00023235"/>
    </source>
</evidence>
<dbReference type="PANTHER" id="PTHR30390:SF7">
    <property type="entry name" value="PHOSPHOHEPTOSE ISOMERASE"/>
    <property type="match status" value="1"/>
</dbReference>
<dbReference type="Gene3D" id="3.40.50.10490">
    <property type="entry name" value="Glucose-6-phosphate isomerase like protein, domain 1"/>
    <property type="match status" value="1"/>
</dbReference>
<dbReference type="InterPro" id="IPR035461">
    <property type="entry name" value="GmhA/DiaA"/>
</dbReference>
<dbReference type="GO" id="GO:2001061">
    <property type="term" value="P:D-glycero-D-manno-heptose 7-phosphate biosynthetic process"/>
    <property type="evidence" value="ECO:0007669"/>
    <property type="project" value="UniProtKB-UniPathway"/>
</dbReference>
<evidence type="ECO:0000256" key="1">
    <source>
        <dbReference type="ARBA" id="ARBA00000348"/>
    </source>
</evidence>
<dbReference type="GO" id="GO:0005975">
    <property type="term" value="P:carbohydrate metabolic process"/>
    <property type="evidence" value="ECO:0007669"/>
    <property type="project" value="UniProtKB-UniRule"/>
</dbReference>
<dbReference type="GO" id="GO:0008270">
    <property type="term" value="F:zinc ion binding"/>
    <property type="evidence" value="ECO:0007669"/>
    <property type="project" value="UniProtKB-UniRule"/>
</dbReference>
<evidence type="ECO:0000256" key="5">
    <source>
        <dbReference type="ARBA" id="ARBA00022490"/>
    </source>
</evidence>
<dbReference type="Proteomes" id="UP000192721">
    <property type="component" value="Unassembled WGS sequence"/>
</dbReference>
<name>A0A1W0CQD2_9NEIS</name>
<proteinExistence type="inferred from homology"/>
<feature type="binding site" evidence="10">
    <location>
        <position position="64"/>
    </location>
    <ligand>
        <name>Zn(2+)</name>
        <dbReference type="ChEBI" id="CHEBI:29105"/>
    </ligand>
</feature>
<keyword evidence="8 10" id="KW-0413">Isomerase</keyword>
<dbReference type="SUPFAM" id="SSF53697">
    <property type="entry name" value="SIS domain"/>
    <property type="match status" value="1"/>
</dbReference>
<feature type="binding site" evidence="10">
    <location>
        <position position="64"/>
    </location>
    <ligand>
        <name>substrate</name>
    </ligand>
</feature>
<evidence type="ECO:0000259" key="11">
    <source>
        <dbReference type="PROSITE" id="PS51464"/>
    </source>
</evidence>
<evidence type="ECO:0000256" key="3">
    <source>
        <dbReference type="ARBA" id="ARBA00004496"/>
    </source>
</evidence>
<evidence type="ECO:0000256" key="7">
    <source>
        <dbReference type="ARBA" id="ARBA00022833"/>
    </source>
</evidence>